<accession>A0A0B7HSL8</accession>
<keyword evidence="1" id="KW-0472">Membrane</keyword>
<dbReference type="OrthoDB" id="1377141at2"/>
<dbReference type="Proteomes" id="UP000038083">
    <property type="component" value="Unassembled WGS sequence"/>
</dbReference>
<keyword evidence="1" id="KW-1133">Transmembrane helix</keyword>
<dbReference type="AlphaFoldDB" id="A0A0B7HSL8"/>
<dbReference type="RefSeq" id="WP_041997312.1">
    <property type="nucleotide sequence ID" value="NZ_CDOG01000045.1"/>
</dbReference>
<sequence length="183" mass="21270">MFEEMLGEIKLIMILSLILLALSLIVPKIMKRADREEVILVIALFFSVSGLLVIKKFQDDEFYRLTDNYAITKGYIESYFVGGKVSIPTMGVNAPNNSVEYSYFIGKDFYVKKYSEPGRVEIPDIKPDLSADYIVIYEKTNPENSFILLNYPVKDDIQFKEYQKVFEKTIPDNVFKNYEHENE</sequence>
<name>A0A0B7HSL8_9FLAO</name>
<feature type="transmembrane region" description="Helical" evidence="1">
    <location>
        <begin position="6"/>
        <end position="26"/>
    </location>
</feature>
<organism evidence="2 3">
    <name type="scientific">Capnocytophaga cynodegmi</name>
    <dbReference type="NCBI Taxonomy" id="28189"/>
    <lineage>
        <taxon>Bacteria</taxon>
        <taxon>Pseudomonadati</taxon>
        <taxon>Bacteroidota</taxon>
        <taxon>Flavobacteriia</taxon>
        <taxon>Flavobacteriales</taxon>
        <taxon>Flavobacteriaceae</taxon>
        <taxon>Capnocytophaga</taxon>
    </lineage>
</organism>
<dbReference type="EMBL" id="CDOG01000045">
    <property type="protein sequence ID" value="CEN40922.1"/>
    <property type="molecule type" value="Genomic_DNA"/>
</dbReference>
<evidence type="ECO:0000313" key="3">
    <source>
        <dbReference type="Proteomes" id="UP000038083"/>
    </source>
</evidence>
<proteinExistence type="predicted"/>
<feature type="transmembrane region" description="Helical" evidence="1">
    <location>
        <begin position="38"/>
        <end position="54"/>
    </location>
</feature>
<keyword evidence="1" id="KW-0812">Transmembrane</keyword>
<reference evidence="2 3" key="1">
    <citation type="submission" date="2015-01" db="EMBL/GenBank/DDBJ databases">
        <authorList>
            <person name="Xiang T."/>
            <person name="Song Y."/>
            <person name="Huang L."/>
            <person name="Wang B."/>
            <person name="Wu P."/>
        </authorList>
    </citation>
    <scope>NUCLEOTIDE SEQUENCE [LARGE SCALE GENOMIC DNA]</scope>
    <source>
        <strain evidence="2 3">Ccy74</strain>
    </source>
</reference>
<protein>
    <submittedName>
        <fullName evidence="2">Uncharacterized protein</fullName>
    </submittedName>
</protein>
<evidence type="ECO:0000256" key="1">
    <source>
        <dbReference type="SAM" id="Phobius"/>
    </source>
</evidence>
<gene>
    <name evidence="2" type="ORF">CCYN74_50005</name>
</gene>
<evidence type="ECO:0000313" key="2">
    <source>
        <dbReference type="EMBL" id="CEN40922.1"/>
    </source>
</evidence>